<protein>
    <submittedName>
        <fullName evidence="1">Uncharacterized protein</fullName>
    </submittedName>
</protein>
<dbReference type="EMBL" id="REGN01014259">
    <property type="protein sequence ID" value="RMZ92853.1"/>
    <property type="molecule type" value="Genomic_DNA"/>
</dbReference>
<proteinExistence type="predicted"/>
<name>A0A3M7P182_BRAPC</name>
<evidence type="ECO:0000313" key="1">
    <source>
        <dbReference type="EMBL" id="RMZ92853.1"/>
    </source>
</evidence>
<accession>A0A3M7P182</accession>
<gene>
    <name evidence="1" type="ORF">BpHYR1_040834</name>
</gene>
<organism evidence="1 2">
    <name type="scientific">Brachionus plicatilis</name>
    <name type="common">Marine rotifer</name>
    <name type="synonym">Brachionus muelleri</name>
    <dbReference type="NCBI Taxonomy" id="10195"/>
    <lineage>
        <taxon>Eukaryota</taxon>
        <taxon>Metazoa</taxon>
        <taxon>Spiralia</taxon>
        <taxon>Gnathifera</taxon>
        <taxon>Rotifera</taxon>
        <taxon>Eurotatoria</taxon>
        <taxon>Monogononta</taxon>
        <taxon>Pseudotrocha</taxon>
        <taxon>Ploima</taxon>
        <taxon>Brachionidae</taxon>
        <taxon>Brachionus</taxon>
    </lineage>
</organism>
<evidence type="ECO:0000313" key="2">
    <source>
        <dbReference type="Proteomes" id="UP000276133"/>
    </source>
</evidence>
<sequence>MQSHYGQYQCANGQCRPNQTMSTKMPMYSAPMQMSMVPNPYTHSFGMPISMCGPMGCPPQWQQLQQMSQLQFYPQRYS</sequence>
<keyword evidence="2" id="KW-1185">Reference proteome</keyword>
<dbReference type="AlphaFoldDB" id="A0A3M7P182"/>
<dbReference type="Proteomes" id="UP000276133">
    <property type="component" value="Unassembled WGS sequence"/>
</dbReference>
<comment type="caution">
    <text evidence="1">The sequence shown here is derived from an EMBL/GenBank/DDBJ whole genome shotgun (WGS) entry which is preliminary data.</text>
</comment>
<reference evidence="1 2" key="1">
    <citation type="journal article" date="2018" name="Sci. Rep.">
        <title>Genomic signatures of local adaptation to the degree of environmental predictability in rotifers.</title>
        <authorList>
            <person name="Franch-Gras L."/>
            <person name="Hahn C."/>
            <person name="Garcia-Roger E.M."/>
            <person name="Carmona M.J."/>
            <person name="Serra M."/>
            <person name="Gomez A."/>
        </authorList>
    </citation>
    <scope>NUCLEOTIDE SEQUENCE [LARGE SCALE GENOMIC DNA]</scope>
    <source>
        <strain evidence="1">HYR1</strain>
    </source>
</reference>